<dbReference type="AlphaFoldDB" id="A0A0H2RXF6"/>
<dbReference type="InterPro" id="IPR002156">
    <property type="entry name" value="RNaseH_domain"/>
</dbReference>
<gene>
    <name evidence="3" type="ORF">SCHPADRAFT_795491</name>
</gene>
<reference evidence="3 4" key="1">
    <citation type="submission" date="2015-04" db="EMBL/GenBank/DDBJ databases">
        <title>Complete genome sequence of Schizopora paradoxa KUC8140, a cosmopolitan wood degrader in East Asia.</title>
        <authorList>
            <consortium name="DOE Joint Genome Institute"/>
            <person name="Min B."/>
            <person name="Park H."/>
            <person name="Jang Y."/>
            <person name="Kim J.-J."/>
            <person name="Kim K.H."/>
            <person name="Pangilinan J."/>
            <person name="Lipzen A."/>
            <person name="Riley R."/>
            <person name="Grigoriev I.V."/>
            <person name="Spatafora J.W."/>
            <person name="Choi I.-G."/>
        </authorList>
    </citation>
    <scope>NUCLEOTIDE SEQUENCE [LARGE SCALE GENOMIC DNA]</scope>
    <source>
        <strain evidence="3 4">KUC8140</strain>
    </source>
</reference>
<evidence type="ECO:0000313" key="4">
    <source>
        <dbReference type="Proteomes" id="UP000053477"/>
    </source>
</evidence>
<sequence length="134" mass="14666">EHTVFEAEIVGAILGLDIIRATPRLTATHLFIDCQPAISALQSPSSQPAQYLLDVFHKTLAQIRMARRSLRIHIHWVPGHEDIEGSDVADSEAKQAAKGRSLPLGSPIRGLNFPLPRSSAATIANAKRSTNKQW</sequence>
<dbReference type="STRING" id="27342.A0A0H2RXF6"/>
<dbReference type="OrthoDB" id="3265969at2759"/>
<dbReference type="InterPro" id="IPR036397">
    <property type="entry name" value="RNaseH_sf"/>
</dbReference>
<dbReference type="GO" id="GO:0003676">
    <property type="term" value="F:nucleic acid binding"/>
    <property type="evidence" value="ECO:0007669"/>
    <property type="project" value="InterPro"/>
</dbReference>
<feature type="non-terminal residue" evidence="3">
    <location>
        <position position="1"/>
    </location>
</feature>
<protein>
    <recommendedName>
        <fullName evidence="2">RNase H type-1 domain-containing protein</fullName>
    </recommendedName>
</protein>
<dbReference type="Proteomes" id="UP000053477">
    <property type="component" value="Unassembled WGS sequence"/>
</dbReference>
<feature type="non-terminal residue" evidence="3">
    <location>
        <position position="134"/>
    </location>
</feature>
<dbReference type="InParanoid" id="A0A0H2RXF6"/>
<dbReference type="PROSITE" id="PS50879">
    <property type="entry name" value="RNASE_H_1"/>
    <property type="match status" value="1"/>
</dbReference>
<evidence type="ECO:0000259" key="2">
    <source>
        <dbReference type="PROSITE" id="PS50879"/>
    </source>
</evidence>
<feature type="region of interest" description="Disordered" evidence="1">
    <location>
        <begin position="82"/>
        <end position="110"/>
    </location>
</feature>
<dbReference type="EMBL" id="KQ086056">
    <property type="protein sequence ID" value="KLO09436.1"/>
    <property type="molecule type" value="Genomic_DNA"/>
</dbReference>
<keyword evidence="4" id="KW-1185">Reference proteome</keyword>
<feature type="domain" description="RNase H type-1" evidence="2">
    <location>
        <begin position="1"/>
        <end position="98"/>
    </location>
</feature>
<accession>A0A0H2RXF6</accession>
<dbReference type="InterPro" id="IPR012337">
    <property type="entry name" value="RNaseH-like_sf"/>
</dbReference>
<name>A0A0H2RXF6_9AGAM</name>
<dbReference type="SUPFAM" id="SSF53098">
    <property type="entry name" value="Ribonuclease H-like"/>
    <property type="match status" value="1"/>
</dbReference>
<evidence type="ECO:0000313" key="3">
    <source>
        <dbReference type="EMBL" id="KLO09436.1"/>
    </source>
</evidence>
<proteinExistence type="predicted"/>
<organism evidence="3 4">
    <name type="scientific">Schizopora paradoxa</name>
    <dbReference type="NCBI Taxonomy" id="27342"/>
    <lineage>
        <taxon>Eukaryota</taxon>
        <taxon>Fungi</taxon>
        <taxon>Dikarya</taxon>
        <taxon>Basidiomycota</taxon>
        <taxon>Agaricomycotina</taxon>
        <taxon>Agaricomycetes</taxon>
        <taxon>Hymenochaetales</taxon>
        <taxon>Schizoporaceae</taxon>
        <taxon>Schizopora</taxon>
    </lineage>
</organism>
<dbReference type="CDD" id="cd09276">
    <property type="entry name" value="Rnase_HI_RT_non_LTR"/>
    <property type="match status" value="1"/>
</dbReference>
<dbReference type="GO" id="GO:0004523">
    <property type="term" value="F:RNA-DNA hybrid ribonuclease activity"/>
    <property type="evidence" value="ECO:0007669"/>
    <property type="project" value="InterPro"/>
</dbReference>
<dbReference type="Gene3D" id="3.30.420.10">
    <property type="entry name" value="Ribonuclease H-like superfamily/Ribonuclease H"/>
    <property type="match status" value="1"/>
</dbReference>
<evidence type="ECO:0000256" key="1">
    <source>
        <dbReference type="SAM" id="MobiDB-lite"/>
    </source>
</evidence>